<keyword evidence="8" id="KW-0375">Hydrogen ion transport</keyword>
<dbReference type="GO" id="GO:0045259">
    <property type="term" value="C:proton-transporting ATP synthase complex"/>
    <property type="evidence" value="ECO:0007669"/>
    <property type="project" value="UniProtKB-KW"/>
</dbReference>
<evidence type="ECO:0000256" key="9">
    <source>
        <dbReference type="RuleBase" id="RU003656"/>
    </source>
</evidence>
<keyword evidence="3 8" id="KW-0813">Transport</keyword>
<evidence type="ECO:0000256" key="2">
    <source>
        <dbReference type="ARBA" id="ARBA00005712"/>
    </source>
</evidence>
<dbReference type="InterPro" id="IPR036771">
    <property type="entry name" value="ATPsynth_dsu/esu_N"/>
</dbReference>
<accession>A0A0G0W5V2</accession>
<comment type="function">
    <text evidence="8">Produces ATP from ADP in the presence of a proton gradient across the membrane.</text>
</comment>
<evidence type="ECO:0000256" key="4">
    <source>
        <dbReference type="ARBA" id="ARBA00023065"/>
    </source>
</evidence>
<dbReference type="NCBIfam" id="TIGR01216">
    <property type="entry name" value="ATP_synt_epsi"/>
    <property type="match status" value="1"/>
</dbReference>
<evidence type="ECO:0000256" key="10">
    <source>
        <dbReference type="SAM" id="Coils"/>
    </source>
</evidence>
<keyword evidence="10" id="KW-0175">Coiled coil</keyword>
<dbReference type="GO" id="GO:0005524">
    <property type="term" value="F:ATP binding"/>
    <property type="evidence" value="ECO:0007669"/>
    <property type="project" value="UniProtKB-UniRule"/>
</dbReference>
<evidence type="ECO:0000256" key="3">
    <source>
        <dbReference type="ARBA" id="ARBA00022448"/>
    </source>
</evidence>
<proteinExistence type="inferred from homology"/>
<sequence length="149" mass="16823">MSAKQLKLKIVTPERLVLEEMVDQVSLPTTLGEITVLPNHVPLITGLSSGDVVAFAGGEHVPMAVVGGFVEIKQNGKRETEVAVLADFAEHISELHEEKIEKAKARAEELKKLMENKEHVDFEHFEAELERSLTRVKIADKWRNKKYRK</sequence>
<organism evidence="12 13">
    <name type="scientific">Candidatus Nomurabacteria bacterium GW2011_GWB1_40_7</name>
    <dbReference type="NCBI Taxonomy" id="1618744"/>
    <lineage>
        <taxon>Bacteria</taxon>
        <taxon>Candidatus Nomuraibacteriota</taxon>
    </lineage>
</organism>
<evidence type="ECO:0000313" key="12">
    <source>
        <dbReference type="EMBL" id="KKR70622.1"/>
    </source>
</evidence>
<keyword evidence="6 8" id="KW-0139">CF(1)</keyword>
<dbReference type="SUPFAM" id="SSF51344">
    <property type="entry name" value="Epsilon subunit of F1F0-ATP synthase N-terminal domain"/>
    <property type="match status" value="1"/>
</dbReference>
<evidence type="ECO:0000256" key="1">
    <source>
        <dbReference type="ARBA" id="ARBA00004184"/>
    </source>
</evidence>
<dbReference type="Gene3D" id="2.60.15.10">
    <property type="entry name" value="F0F1 ATP synthase delta/epsilon subunit, N-terminal"/>
    <property type="match status" value="1"/>
</dbReference>
<dbReference type="Pfam" id="PF02823">
    <property type="entry name" value="ATP-synt_DE_N"/>
    <property type="match status" value="1"/>
</dbReference>
<evidence type="ECO:0000313" key="13">
    <source>
        <dbReference type="Proteomes" id="UP000034452"/>
    </source>
</evidence>
<comment type="caution">
    <text evidence="12">The sequence shown here is derived from an EMBL/GenBank/DDBJ whole genome shotgun (WGS) entry which is preliminary data.</text>
</comment>
<evidence type="ECO:0000256" key="6">
    <source>
        <dbReference type="ARBA" id="ARBA00023196"/>
    </source>
</evidence>
<dbReference type="GO" id="GO:0046933">
    <property type="term" value="F:proton-transporting ATP synthase activity, rotational mechanism"/>
    <property type="evidence" value="ECO:0007669"/>
    <property type="project" value="UniProtKB-UniRule"/>
</dbReference>
<dbReference type="AlphaFoldDB" id="A0A0G0W5V2"/>
<dbReference type="HAMAP" id="MF_00530">
    <property type="entry name" value="ATP_synth_epsil_bac"/>
    <property type="match status" value="1"/>
</dbReference>
<gene>
    <name evidence="8" type="primary">atpC</name>
    <name evidence="12" type="ORF">UU13_C0003G0066</name>
</gene>
<dbReference type="GO" id="GO:0012505">
    <property type="term" value="C:endomembrane system"/>
    <property type="evidence" value="ECO:0007669"/>
    <property type="project" value="UniProtKB-SubCell"/>
</dbReference>
<dbReference type="PANTHER" id="PTHR13822">
    <property type="entry name" value="ATP SYNTHASE DELTA/EPSILON CHAIN"/>
    <property type="match status" value="1"/>
</dbReference>
<dbReference type="PANTHER" id="PTHR13822:SF10">
    <property type="entry name" value="ATP SYNTHASE EPSILON CHAIN, CHLOROPLASTIC"/>
    <property type="match status" value="1"/>
</dbReference>
<reference evidence="12 13" key="1">
    <citation type="journal article" date="2015" name="Nature">
        <title>rRNA introns, odd ribosomes, and small enigmatic genomes across a large radiation of phyla.</title>
        <authorList>
            <person name="Brown C.T."/>
            <person name="Hug L.A."/>
            <person name="Thomas B.C."/>
            <person name="Sharon I."/>
            <person name="Castelle C.J."/>
            <person name="Singh A."/>
            <person name="Wilkins M.J."/>
            <person name="Williams K.H."/>
            <person name="Banfield J.F."/>
        </authorList>
    </citation>
    <scope>NUCLEOTIDE SEQUENCE [LARGE SCALE GENOMIC DNA]</scope>
</reference>
<comment type="subunit">
    <text evidence="8 9">F-type ATPases have 2 components, CF(1) - the catalytic core - and CF(0) - the membrane proton channel. CF(1) has five subunits: alpha(3), beta(3), gamma(1), delta(1), epsilon(1). CF(0) has three main subunits: a, b and c.</text>
</comment>
<comment type="similarity">
    <text evidence="2 8 9">Belongs to the ATPase epsilon chain family.</text>
</comment>
<dbReference type="Proteomes" id="UP000034452">
    <property type="component" value="Unassembled WGS sequence"/>
</dbReference>
<dbReference type="Gene3D" id="1.20.5.440">
    <property type="entry name" value="ATP synthase delta/epsilon subunit, C-terminal domain"/>
    <property type="match status" value="1"/>
</dbReference>
<name>A0A0G0W5V2_9BACT</name>
<feature type="coiled-coil region" evidence="10">
    <location>
        <begin position="86"/>
        <end position="120"/>
    </location>
</feature>
<evidence type="ECO:0000256" key="8">
    <source>
        <dbReference type="HAMAP-Rule" id="MF_00530"/>
    </source>
</evidence>
<evidence type="ECO:0000256" key="5">
    <source>
        <dbReference type="ARBA" id="ARBA00023136"/>
    </source>
</evidence>
<keyword evidence="5 8" id="KW-0472">Membrane</keyword>
<dbReference type="InterPro" id="IPR020546">
    <property type="entry name" value="ATP_synth_F1_dsu/esu_N"/>
</dbReference>
<keyword evidence="7 8" id="KW-0066">ATP synthesis</keyword>
<dbReference type="GO" id="GO:0005886">
    <property type="term" value="C:plasma membrane"/>
    <property type="evidence" value="ECO:0007669"/>
    <property type="project" value="UniProtKB-SubCell"/>
</dbReference>
<dbReference type="CDD" id="cd12152">
    <property type="entry name" value="F1-ATPase_delta"/>
    <property type="match status" value="1"/>
</dbReference>
<dbReference type="EMBL" id="LBZL01000003">
    <property type="protein sequence ID" value="KKR70622.1"/>
    <property type="molecule type" value="Genomic_DNA"/>
</dbReference>
<evidence type="ECO:0000259" key="11">
    <source>
        <dbReference type="Pfam" id="PF02823"/>
    </source>
</evidence>
<keyword evidence="4 8" id="KW-0406">Ion transport</keyword>
<feature type="domain" description="ATP synthase F1 complex delta/epsilon subunit N-terminal" evidence="11">
    <location>
        <begin position="6"/>
        <end position="88"/>
    </location>
</feature>
<dbReference type="InterPro" id="IPR001469">
    <property type="entry name" value="ATP_synth_F1_dsu/esu"/>
</dbReference>
<protein>
    <recommendedName>
        <fullName evidence="8">ATP synthase epsilon chain</fullName>
    </recommendedName>
    <alternativeName>
        <fullName evidence="8">ATP synthase F1 sector epsilon subunit</fullName>
    </alternativeName>
    <alternativeName>
        <fullName evidence="8">F-ATPase epsilon subunit</fullName>
    </alternativeName>
</protein>
<comment type="subcellular location">
    <subcellularLocation>
        <location evidence="8">Cell membrane</location>
        <topology evidence="8">Peripheral membrane protein</topology>
    </subcellularLocation>
    <subcellularLocation>
        <location evidence="1">Endomembrane system</location>
        <topology evidence="1">Peripheral membrane protein</topology>
    </subcellularLocation>
</comment>
<keyword evidence="8" id="KW-1003">Cell membrane</keyword>
<evidence type="ECO:0000256" key="7">
    <source>
        <dbReference type="ARBA" id="ARBA00023310"/>
    </source>
</evidence>